<dbReference type="AlphaFoldDB" id="A0A7I7X3J2"/>
<dbReference type="EMBL" id="AP022609">
    <property type="protein sequence ID" value="BBZ24174.1"/>
    <property type="molecule type" value="Genomic_DNA"/>
</dbReference>
<sequence>MRAEFAAVGGWAPIGDACGLSRPAGAPGNLPTVSDPVNTPTICLNMIVRDEAHIIEEVLSATAPYINAWVIVDTGSQDGTQQVIREHMAALGIPGELYERPWRNFGHNRTEALSLAQGRCDYILVIDADDTIVGTPDFTGLDADIYEIRIRQEAVRGWRPQLFRDGLPVRYVGVVHEYVECDEDHVTTRFYGDFAIESRRLGARNLDPQKYARDRDLLMAEVERNPEDARSVFYLAQSCFDLEDYAAAVPWYERRAQMGGYDEEVYFSLYRKAGAMEVLGEPWPEVQAAYLRAWEFRPTRAEPLYCIAFAYRSAGRYQLGHLFARQAEEIPMPDDDLWVDAGVYNFRATDERAVCASWLGNHDEAFMLCRGLVARTAVPDDERQRIASNRDYSVPAMLDAASHYPEAVVHNLVAGQPDAEVTLTLRTGPDRAGTEQTLNSFLHCCLDVPRVGRFVAIDTGLTAQDRALLAQRYPFLAFADPGTAAIDAIGGRYWLRLDAGWRFFAPDNLIARLTGALQAEPHVFQVGVNFTDAVKLTGTCAPEDTVRRSPDAGRYVLTDRAATGPAMFDTTRLDHVGGTATLDEVLCVLQ</sequence>
<dbReference type="InterPro" id="IPR001173">
    <property type="entry name" value="Glyco_trans_2-like"/>
</dbReference>
<dbReference type="Gene3D" id="1.25.40.10">
    <property type="entry name" value="Tetratricopeptide repeat domain"/>
    <property type="match status" value="1"/>
</dbReference>
<proteinExistence type="predicted"/>
<dbReference type="PANTHER" id="PTHR43630:SF2">
    <property type="entry name" value="GLYCOSYLTRANSFERASE"/>
    <property type="match status" value="1"/>
</dbReference>
<evidence type="ECO:0000259" key="1">
    <source>
        <dbReference type="Pfam" id="PF00535"/>
    </source>
</evidence>
<dbReference type="InterPro" id="IPR011990">
    <property type="entry name" value="TPR-like_helical_dom_sf"/>
</dbReference>
<protein>
    <recommendedName>
        <fullName evidence="1">Glycosyltransferase 2-like domain-containing protein</fullName>
    </recommendedName>
</protein>
<dbReference type="Gene3D" id="3.90.550.10">
    <property type="entry name" value="Spore Coat Polysaccharide Biosynthesis Protein SpsA, Chain A"/>
    <property type="match status" value="1"/>
</dbReference>
<dbReference type="Pfam" id="PF00535">
    <property type="entry name" value="Glycos_transf_2"/>
    <property type="match status" value="1"/>
</dbReference>
<dbReference type="SUPFAM" id="SSF48452">
    <property type="entry name" value="TPR-like"/>
    <property type="match status" value="1"/>
</dbReference>
<evidence type="ECO:0000313" key="3">
    <source>
        <dbReference type="Proteomes" id="UP000467260"/>
    </source>
</evidence>
<feature type="domain" description="Glycosyltransferase 2-like" evidence="1">
    <location>
        <begin position="68"/>
        <end position="131"/>
    </location>
</feature>
<name>A0A7I7X3J2_9MYCO</name>
<dbReference type="InterPro" id="IPR029044">
    <property type="entry name" value="Nucleotide-diphossugar_trans"/>
</dbReference>
<evidence type="ECO:0000313" key="2">
    <source>
        <dbReference type="EMBL" id="BBZ24174.1"/>
    </source>
</evidence>
<keyword evidence="3" id="KW-1185">Reference proteome</keyword>
<dbReference type="SUPFAM" id="SSF53448">
    <property type="entry name" value="Nucleotide-diphospho-sugar transferases"/>
    <property type="match status" value="1"/>
</dbReference>
<organism evidence="2 3">
    <name type="scientific">Mycolicibacter hiberniae</name>
    <dbReference type="NCBI Taxonomy" id="29314"/>
    <lineage>
        <taxon>Bacteria</taxon>
        <taxon>Bacillati</taxon>
        <taxon>Actinomycetota</taxon>
        <taxon>Actinomycetes</taxon>
        <taxon>Mycobacteriales</taxon>
        <taxon>Mycobacteriaceae</taxon>
        <taxon>Mycolicibacter</taxon>
    </lineage>
</organism>
<dbReference type="PANTHER" id="PTHR43630">
    <property type="entry name" value="POLY-BETA-1,6-N-ACETYL-D-GLUCOSAMINE SYNTHASE"/>
    <property type="match status" value="1"/>
</dbReference>
<accession>A0A7I7X3J2</accession>
<reference evidence="2 3" key="1">
    <citation type="journal article" date="2019" name="Emerg. Microbes Infect.">
        <title>Comprehensive subspecies identification of 175 nontuberculous mycobacteria species based on 7547 genomic profiles.</title>
        <authorList>
            <person name="Matsumoto Y."/>
            <person name="Kinjo T."/>
            <person name="Motooka D."/>
            <person name="Nabeya D."/>
            <person name="Jung N."/>
            <person name="Uechi K."/>
            <person name="Horii T."/>
            <person name="Iida T."/>
            <person name="Fujita J."/>
            <person name="Nakamura S."/>
        </authorList>
    </citation>
    <scope>NUCLEOTIDE SEQUENCE [LARGE SCALE GENOMIC DNA]</scope>
    <source>
        <strain evidence="2 3">JCM 13571</strain>
    </source>
</reference>
<gene>
    <name evidence="2" type="ORF">MHIB_25920</name>
</gene>
<dbReference type="KEGG" id="mhib:MHIB_25920"/>
<dbReference type="Proteomes" id="UP000467260">
    <property type="component" value="Chromosome"/>
</dbReference>